<keyword evidence="2" id="KW-1133">Transmembrane helix</keyword>
<evidence type="ECO:0000256" key="1">
    <source>
        <dbReference type="SAM" id="MobiDB-lite"/>
    </source>
</evidence>
<dbReference type="STRING" id="996166.SAMN05192554_1133"/>
<evidence type="ECO:0000259" key="3">
    <source>
        <dbReference type="Pfam" id="PF26256"/>
    </source>
</evidence>
<name>A0A1G9Y5W8_9EURY</name>
<feature type="transmembrane region" description="Helical" evidence="2">
    <location>
        <begin position="156"/>
        <end position="174"/>
    </location>
</feature>
<keyword evidence="2" id="KW-0812">Transmembrane</keyword>
<feature type="transmembrane region" description="Helical" evidence="2">
    <location>
        <begin position="114"/>
        <end position="136"/>
    </location>
</feature>
<sequence length="179" mass="18972">MTDDDTTHDTDAPPADEPHEDTDAASADGPPEDTDAGFDFDGDDDGATAPGESADTAGTYTTSSGESRDEPTATRADITPPRNDTSAPRAPAAHRDSSRDAHRPNESGNEIRTYVLWAALAVLGLFSVVLLFQFYGSTMQAITDWVGPEYRSVVRSAVSLVLLCLTLVGVAQVTRELAD</sequence>
<evidence type="ECO:0000313" key="4">
    <source>
        <dbReference type="EMBL" id="SDN04046.1"/>
    </source>
</evidence>
<feature type="compositionally biased region" description="Basic and acidic residues" evidence="1">
    <location>
        <begin position="93"/>
        <end position="105"/>
    </location>
</feature>
<dbReference type="RefSeq" id="WP_089734198.1">
    <property type="nucleotide sequence ID" value="NZ_FNIA01000013.1"/>
</dbReference>
<protein>
    <recommendedName>
        <fullName evidence="3">DUF8060 domain-containing protein</fullName>
    </recommendedName>
</protein>
<reference evidence="4 5" key="1">
    <citation type="submission" date="2016-10" db="EMBL/GenBank/DDBJ databases">
        <authorList>
            <person name="de Groot N.N."/>
        </authorList>
    </citation>
    <scope>NUCLEOTIDE SEQUENCE [LARGE SCALE GENOMIC DNA]</scope>
    <source>
        <strain evidence="5">EB21,IBRC-M 10013,KCTC 4048</strain>
    </source>
</reference>
<dbReference type="InterPro" id="IPR058373">
    <property type="entry name" value="DUF8060"/>
</dbReference>
<proteinExistence type="predicted"/>
<accession>A0A1G9Y5W8</accession>
<evidence type="ECO:0000313" key="5">
    <source>
        <dbReference type="Proteomes" id="UP000199370"/>
    </source>
</evidence>
<keyword evidence="5" id="KW-1185">Reference proteome</keyword>
<evidence type="ECO:0000256" key="2">
    <source>
        <dbReference type="SAM" id="Phobius"/>
    </source>
</evidence>
<organism evidence="4 5">
    <name type="scientific">Haloarchaeobius iranensis</name>
    <dbReference type="NCBI Taxonomy" id="996166"/>
    <lineage>
        <taxon>Archaea</taxon>
        <taxon>Methanobacteriati</taxon>
        <taxon>Methanobacteriota</taxon>
        <taxon>Stenosarchaea group</taxon>
        <taxon>Halobacteria</taxon>
        <taxon>Halobacteriales</taxon>
        <taxon>Halorubellaceae</taxon>
        <taxon>Haloarchaeobius</taxon>
    </lineage>
</organism>
<feature type="compositionally biased region" description="Acidic residues" evidence="1">
    <location>
        <begin position="30"/>
        <end position="46"/>
    </location>
</feature>
<dbReference type="EMBL" id="FNIA01000013">
    <property type="protein sequence ID" value="SDN04046.1"/>
    <property type="molecule type" value="Genomic_DNA"/>
</dbReference>
<dbReference type="Pfam" id="PF26256">
    <property type="entry name" value="DUF8060"/>
    <property type="match status" value="1"/>
</dbReference>
<dbReference type="Proteomes" id="UP000199370">
    <property type="component" value="Unassembled WGS sequence"/>
</dbReference>
<keyword evidence="2" id="KW-0472">Membrane</keyword>
<feature type="compositionally biased region" description="Polar residues" evidence="1">
    <location>
        <begin position="56"/>
        <end position="65"/>
    </location>
</feature>
<feature type="region of interest" description="Disordered" evidence="1">
    <location>
        <begin position="1"/>
        <end position="106"/>
    </location>
</feature>
<feature type="compositionally biased region" description="Basic and acidic residues" evidence="1">
    <location>
        <begin position="1"/>
        <end position="11"/>
    </location>
</feature>
<feature type="domain" description="DUF8060" evidence="3">
    <location>
        <begin position="62"/>
        <end position="178"/>
    </location>
</feature>
<dbReference type="AlphaFoldDB" id="A0A1G9Y5W8"/>
<gene>
    <name evidence="4" type="ORF">SAMN05192554_1133</name>
</gene>